<evidence type="ECO:0000313" key="3">
    <source>
        <dbReference type="EMBL" id="SHH56289.1"/>
    </source>
</evidence>
<dbReference type="PANTHER" id="PTHR40032:SF1">
    <property type="entry name" value="EXPORTED PROTEIN"/>
    <property type="match status" value="1"/>
</dbReference>
<proteinExistence type="predicted"/>
<keyword evidence="1" id="KW-0812">Transmembrane</keyword>
<dbReference type="AlphaFoldDB" id="A0A1M5TZV4"/>
<dbReference type="Pfam" id="PF12671">
    <property type="entry name" value="Amidase_6"/>
    <property type="match status" value="1"/>
</dbReference>
<dbReference type="Proteomes" id="UP000183967">
    <property type="component" value="Unassembled WGS sequence"/>
</dbReference>
<dbReference type="EMBL" id="FQXO01000026">
    <property type="protein sequence ID" value="SHH56289.1"/>
    <property type="molecule type" value="Genomic_DNA"/>
</dbReference>
<dbReference type="InterPro" id="IPR024301">
    <property type="entry name" value="Amidase_6"/>
</dbReference>
<sequence length="368" mass="42996">MFIIISKKRLYQVILILIILFIFLISVRFLFLRHIPIFINKEITHEIEKIFDLRSQAILKQDENLLSMLYDTSTKYGRWAYEHELKRMKYLHKWADKQGVEFVSINPKIIIKKVREKGQEVYVNLMVSTEYKYVYGNESSINLFIIGTYHSVKIVKGEEDEWFIAREWYTDPFADSLKLDDIKTVEIKNYILSHKPRDSSKISKRRKSAVQYADKYCGAAGSGKTGYRYNSKYINYNSRGGDCANFASQILFEGGKFKKTYAWNYNKGGSKAWVNAHAFKDYMLYSGRGSLIAYGNYEKVYKAAYRLLPGDFIAYGKKGKVTHISVVAGADSKGYPLVNCHNIDRYRVPWDLGWSDKGIRFWLVRVHY</sequence>
<name>A0A1M5TZV4_9FIRM</name>
<dbReference type="RefSeq" id="WP_073196236.1">
    <property type="nucleotide sequence ID" value="NZ_FQXO01000026.1"/>
</dbReference>
<keyword evidence="1" id="KW-0472">Membrane</keyword>
<evidence type="ECO:0000259" key="2">
    <source>
        <dbReference type="Pfam" id="PF12671"/>
    </source>
</evidence>
<feature type="domain" description="Putative amidase" evidence="2">
    <location>
        <begin position="204"/>
        <end position="363"/>
    </location>
</feature>
<keyword evidence="1" id="KW-1133">Transmembrane helix</keyword>
<dbReference type="PANTHER" id="PTHR40032">
    <property type="entry name" value="EXPORTED PROTEIN-RELATED"/>
    <property type="match status" value="1"/>
</dbReference>
<evidence type="ECO:0000256" key="1">
    <source>
        <dbReference type="SAM" id="Phobius"/>
    </source>
</evidence>
<dbReference type="OrthoDB" id="2194542at2"/>
<reference evidence="4" key="1">
    <citation type="submission" date="2016-11" db="EMBL/GenBank/DDBJ databases">
        <authorList>
            <person name="Varghese N."/>
            <person name="Submissions S."/>
        </authorList>
    </citation>
    <scope>NUCLEOTIDE SEQUENCE [LARGE SCALE GENOMIC DNA]</scope>
    <source>
        <strain evidence="4">DSM 13643</strain>
    </source>
</reference>
<gene>
    <name evidence="3" type="ORF">SAMN02745135_01214</name>
</gene>
<accession>A0A1M5TZV4</accession>
<feature type="transmembrane region" description="Helical" evidence="1">
    <location>
        <begin position="12"/>
        <end position="31"/>
    </location>
</feature>
<protein>
    <submittedName>
        <fullName evidence="3">Putative amidase domain-containing protein</fullName>
    </submittedName>
</protein>
<evidence type="ECO:0000313" key="4">
    <source>
        <dbReference type="Proteomes" id="UP000183967"/>
    </source>
</evidence>
<organism evidence="3 4">
    <name type="scientific">Caloranaerobacter azorensis DSM 13643</name>
    <dbReference type="NCBI Taxonomy" id="1121264"/>
    <lineage>
        <taxon>Bacteria</taxon>
        <taxon>Bacillati</taxon>
        <taxon>Bacillota</taxon>
        <taxon>Tissierellia</taxon>
        <taxon>Tissierellales</taxon>
        <taxon>Thermohalobacteraceae</taxon>
        <taxon>Caloranaerobacter</taxon>
    </lineage>
</organism>
<keyword evidence="4" id="KW-1185">Reference proteome</keyword>